<dbReference type="GeneID" id="64631061"/>
<name>A0A9P7DXI6_9AGAM</name>
<proteinExistence type="predicted"/>
<dbReference type="OrthoDB" id="10456299at2759"/>
<dbReference type="EMBL" id="JABBWG010000053">
    <property type="protein sequence ID" value="KAG1805449.1"/>
    <property type="molecule type" value="Genomic_DNA"/>
</dbReference>
<organism evidence="1 2">
    <name type="scientific">Suillus subaureus</name>
    <dbReference type="NCBI Taxonomy" id="48587"/>
    <lineage>
        <taxon>Eukaryota</taxon>
        <taxon>Fungi</taxon>
        <taxon>Dikarya</taxon>
        <taxon>Basidiomycota</taxon>
        <taxon>Agaricomycotina</taxon>
        <taxon>Agaricomycetes</taxon>
        <taxon>Agaricomycetidae</taxon>
        <taxon>Boletales</taxon>
        <taxon>Suillineae</taxon>
        <taxon>Suillaceae</taxon>
        <taxon>Suillus</taxon>
    </lineage>
</organism>
<dbReference type="RefSeq" id="XP_041187232.1">
    <property type="nucleotide sequence ID" value="XM_041337045.1"/>
</dbReference>
<accession>A0A9P7DXI6</accession>
<keyword evidence="2" id="KW-1185">Reference proteome</keyword>
<comment type="caution">
    <text evidence="1">The sequence shown here is derived from an EMBL/GenBank/DDBJ whole genome shotgun (WGS) entry which is preliminary data.</text>
</comment>
<dbReference type="AlphaFoldDB" id="A0A9P7DXI6"/>
<reference evidence="1" key="1">
    <citation type="journal article" date="2020" name="New Phytol.">
        <title>Comparative genomics reveals dynamic genome evolution in host specialist ectomycorrhizal fungi.</title>
        <authorList>
            <person name="Lofgren L.A."/>
            <person name="Nguyen N.H."/>
            <person name="Vilgalys R."/>
            <person name="Ruytinx J."/>
            <person name="Liao H.L."/>
            <person name="Branco S."/>
            <person name="Kuo A."/>
            <person name="LaButti K."/>
            <person name="Lipzen A."/>
            <person name="Andreopoulos W."/>
            <person name="Pangilinan J."/>
            <person name="Riley R."/>
            <person name="Hundley H."/>
            <person name="Na H."/>
            <person name="Barry K."/>
            <person name="Grigoriev I.V."/>
            <person name="Stajich J.E."/>
            <person name="Kennedy P.G."/>
        </authorList>
    </citation>
    <scope>NUCLEOTIDE SEQUENCE</scope>
    <source>
        <strain evidence="1">MN1</strain>
    </source>
</reference>
<evidence type="ECO:0000313" key="1">
    <source>
        <dbReference type="EMBL" id="KAG1805449.1"/>
    </source>
</evidence>
<evidence type="ECO:0000313" key="2">
    <source>
        <dbReference type="Proteomes" id="UP000807769"/>
    </source>
</evidence>
<dbReference type="Proteomes" id="UP000807769">
    <property type="component" value="Unassembled WGS sequence"/>
</dbReference>
<gene>
    <name evidence="1" type="ORF">BJ212DRAFT_1391882</name>
</gene>
<sequence length="170" mass="17744">MWPVPINGTDLNLGSSAFDTKLGLDMDEPGSYENGYSILEIMAPTSGTSATCSAVAGGSESVFAFNGVLYNKSTSGILPAVEEYAGTTLHPGGIGLEFYGGKTAANTSLVKDRGHSGLARNYAITQQGLSANITCGDLDPNKFSLNFTTTNSSNTTCGFRLLVDTGFWTC</sequence>
<protein>
    <submittedName>
        <fullName evidence="1">Uncharacterized protein</fullName>
    </submittedName>
</protein>